<accession>A0A8J4CI07</accession>
<name>A0A8J4CI07_9CHLO</name>
<keyword evidence="3" id="KW-1185">Reference proteome</keyword>
<evidence type="ECO:0000313" key="2">
    <source>
        <dbReference type="EMBL" id="GIL82158.1"/>
    </source>
</evidence>
<evidence type="ECO:0000313" key="3">
    <source>
        <dbReference type="Proteomes" id="UP000747110"/>
    </source>
</evidence>
<comment type="caution">
    <text evidence="2">The sequence shown here is derived from an EMBL/GenBank/DDBJ whole genome shotgun (WGS) entry which is preliminary data.</text>
</comment>
<gene>
    <name evidence="2" type="ORF">Vretifemale_11086</name>
</gene>
<organism evidence="2 3">
    <name type="scientific">Volvox reticuliferus</name>
    <dbReference type="NCBI Taxonomy" id="1737510"/>
    <lineage>
        <taxon>Eukaryota</taxon>
        <taxon>Viridiplantae</taxon>
        <taxon>Chlorophyta</taxon>
        <taxon>core chlorophytes</taxon>
        <taxon>Chlorophyceae</taxon>
        <taxon>CS clade</taxon>
        <taxon>Chlamydomonadales</taxon>
        <taxon>Volvocaceae</taxon>
        <taxon>Volvox</taxon>
    </lineage>
</organism>
<sequence>MDAISAAAVASPGVTSTFFLDPKGRQTDELKNWLRLAEQLYHEGKPILPLFINGLVKSGKSFILNEVLPAVVNTYYCSGGSSQQHASMAQPNFLRVNCLPCNRISGSGGFLMDFLVKLKESAAEQQLSAAASTPVPSDRFTLNMLAAIQDFMQRLPRDRLNFLLIDEAQSFYLLRRPVSNDCPQHGSTLDMDAVLQMRVILKELLLDSPRWVAWAITGSSMAMLWANVAVTPPNGFALIMHHRQLNLDHKVSMGVVQVAWEQLKAQAATWDPALPNELFWQSPPQIAMLAYLCQEWRYRRTASTAVELVEQTMTQKLIPEVLADLRIVLQVLGKPIDQLRTLRELLDPAAGVEAGKLAPAFEALLGSFTTKRAGRLYLDNPLFARVIHAVTTESGELVESINTVQQWNSPTMFRELIVLGERCKERGKLYQSFKDLHILLEDMASALALTPDRLVAEDWFIHVLDHRCNSQGSKANFKKNYRAQAQQDAKVGLRRFYVLLCNVLCHGNIVEQQEALEFYPPELARFHSSGRISEVVTKVCSSPMFRMYDSPMPRRSKAPATSAAASPRAQLQPHMGPRRPILLHLGKQLGRASIIQPRYMGRM</sequence>
<feature type="compositionally biased region" description="Low complexity" evidence="1">
    <location>
        <begin position="558"/>
        <end position="569"/>
    </location>
</feature>
<dbReference type="EMBL" id="BNCP01000023">
    <property type="protein sequence ID" value="GIL82158.1"/>
    <property type="molecule type" value="Genomic_DNA"/>
</dbReference>
<protein>
    <submittedName>
        <fullName evidence="2">Uncharacterized protein</fullName>
    </submittedName>
</protein>
<dbReference type="Proteomes" id="UP000747110">
    <property type="component" value="Unassembled WGS sequence"/>
</dbReference>
<reference evidence="2" key="1">
    <citation type="journal article" date="2021" name="Proc. Natl. Acad. Sci. U.S.A.">
        <title>Three genomes in the algal genus Volvox reveal the fate of a haploid sex-determining region after a transition to homothallism.</title>
        <authorList>
            <person name="Yamamoto K."/>
            <person name="Hamaji T."/>
            <person name="Kawai-Toyooka H."/>
            <person name="Matsuzaki R."/>
            <person name="Takahashi F."/>
            <person name="Nishimura Y."/>
            <person name="Kawachi M."/>
            <person name="Noguchi H."/>
            <person name="Minakuchi Y."/>
            <person name="Umen J.G."/>
            <person name="Toyoda A."/>
            <person name="Nozaki H."/>
        </authorList>
    </citation>
    <scope>NUCLEOTIDE SEQUENCE</scope>
    <source>
        <strain evidence="2">NIES-3786</strain>
    </source>
</reference>
<dbReference type="OrthoDB" id="537030at2759"/>
<feature type="region of interest" description="Disordered" evidence="1">
    <location>
        <begin position="551"/>
        <end position="576"/>
    </location>
</feature>
<evidence type="ECO:0000256" key="1">
    <source>
        <dbReference type="SAM" id="MobiDB-lite"/>
    </source>
</evidence>
<proteinExistence type="predicted"/>
<dbReference type="AlphaFoldDB" id="A0A8J4CI07"/>